<sequence length="129" mass="14359">MAAPMATSSYRLWICGRRPCKCTDLLLKMSSECKGIVVGKKEGKSKSGRIQEQESKVGIDLRCARRSRKVKIGTDPRKGGTAVDWTDSRDYDSSRRMGEKNIKMALLLRVIFSFGLLDARPSRVPVGHA</sequence>
<protein>
    <submittedName>
        <fullName evidence="1">Uncharacterized protein</fullName>
    </submittedName>
</protein>
<reference evidence="1 2" key="1">
    <citation type="submission" date="2017-11" db="EMBL/GenBank/DDBJ databases">
        <title>De-novo sequencing of pomegranate (Punica granatum L.) genome.</title>
        <authorList>
            <person name="Akparov Z."/>
            <person name="Amiraslanov A."/>
            <person name="Hajiyeva S."/>
            <person name="Abbasov M."/>
            <person name="Kaur K."/>
            <person name="Hamwieh A."/>
            <person name="Solovyev V."/>
            <person name="Salamov A."/>
            <person name="Braich B."/>
            <person name="Kosarev P."/>
            <person name="Mahmoud A."/>
            <person name="Hajiyev E."/>
            <person name="Babayeva S."/>
            <person name="Izzatullayeva V."/>
            <person name="Mammadov A."/>
            <person name="Mammadov A."/>
            <person name="Sharifova S."/>
            <person name="Ojaghi J."/>
            <person name="Eynullazada K."/>
            <person name="Bayramov B."/>
            <person name="Abdulazimova A."/>
            <person name="Shahmuradov I."/>
        </authorList>
    </citation>
    <scope>NUCLEOTIDE SEQUENCE [LARGE SCALE GENOMIC DNA]</scope>
    <source>
        <strain evidence="2">cv. AG2017</strain>
        <tissue evidence="1">Leaf</tissue>
    </source>
</reference>
<name>A0A2I0JLM9_PUNGR</name>
<evidence type="ECO:0000313" key="2">
    <source>
        <dbReference type="Proteomes" id="UP000233551"/>
    </source>
</evidence>
<dbReference type="EMBL" id="PGOL01001531">
    <property type="protein sequence ID" value="PKI57192.1"/>
    <property type="molecule type" value="Genomic_DNA"/>
</dbReference>
<dbReference type="Proteomes" id="UP000233551">
    <property type="component" value="Unassembled WGS sequence"/>
</dbReference>
<accession>A0A2I0JLM9</accession>
<gene>
    <name evidence="1" type="ORF">CRG98_022482</name>
</gene>
<dbReference type="AlphaFoldDB" id="A0A2I0JLM9"/>
<organism evidence="1 2">
    <name type="scientific">Punica granatum</name>
    <name type="common">Pomegranate</name>
    <dbReference type="NCBI Taxonomy" id="22663"/>
    <lineage>
        <taxon>Eukaryota</taxon>
        <taxon>Viridiplantae</taxon>
        <taxon>Streptophyta</taxon>
        <taxon>Embryophyta</taxon>
        <taxon>Tracheophyta</taxon>
        <taxon>Spermatophyta</taxon>
        <taxon>Magnoliopsida</taxon>
        <taxon>eudicotyledons</taxon>
        <taxon>Gunneridae</taxon>
        <taxon>Pentapetalae</taxon>
        <taxon>rosids</taxon>
        <taxon>malvids</taxon>
        <taxon>Myrtales</taxon>
        <taxon>Lythraceae</taxon>
        <taxon>Punica</taxon>
    </lineage>
</organism>
<comment type="caution">
    <text evidence="1">The sequence shown here is derived from an EMBL/GenBank/DDBJ whole genome shotgun (WGS) entry which is preliminary data.</text>
</comment>
<evidence type="ECO:0000313" key="1">
    <source>
        <dbReference type="EMBL" id="PKI57192.1"/>
    </source>
</evidence>
<proteinExistence type="predicted"/>
<keyword evidence="2" id="KW-1185">Reference proteome</keyword>